<name>X5E6E6_9BACT</name>
<accession>X5E6E6</accession>
<dbReference type="RefSeq" id="WP_038561343.1">
    <property type="nucleotide sequence ID" value="NZ_FOHT01000001.1"/>
</dbReference>
<dbReference type="OrthoDB" id="1118915at2"/>
<sequence length="395" mass="45414">MKNRADFLFGVLVLLVFASCNTLYNVKTIDIEIVEPSVLTISPKYRNIAVQYNNVNCSPNQYLSQYEEFGKQKTEEENSDSIASRIYFENFISAINKQAFFDTLITINERNYSTTGIIDTVDYKPFFREDSATRVSMTTEQINVFNSSYFLQANTSSVHPKTDSLIIHPQFGLYTPGQLQSIRNNTDADLLLSLDFFGASDGRYFYPQMELGSEPVINWTQWSFYDLIDMKYVLAYSKPDTVKWMEYSSSQSKADELLPPRTDAIYNAAEISAENFAQSIVPHWVQVQRMYYSSGHVELQQADELIQKAQWLDVAELWRKQLKNDNQNIVAKCMYNLGLACEMEGDLEAALAWVVKSYHILGSKNELHAQNCMEYIKLLSTRQADMKLLEQQFGD</sequence>
<evidence type="ECO:0000313" key="2">
    <source>
        <dbReference type="EMBL" id="SES67618.1"/>
    </source>
</evidence>
<protein>
    <recommendedName>
        <fullName evidence="5">Tetratricopeptide repeat-containing protein</fullName>
    </recommendedName>
</protein>
<gene>
    <name evidence="1" type="ORF">FH5T_17570</name>
    <name evidence="2" type="ORF">SAMN05444285_101161</name>
</gene>
<dbReference type="EMBL" id="CP007451">
    <property type="protein sequence ID" value="AHW62211.1"/>
    <property type="molecule type" value="Genomic_DNA"/>
</dbReference>
<dbReference type="KEGG" id="dori:FH5T_17570"/>
<dbReference type="Proteomes" id="UP000181981">
    <property type="component" value="Unassembled WGS sequence"/>
</dbReference>
<dbReference type="AlphaFoldDB" id="X5E6E6"/>
<dbReference type="Pfam" id="PF19867">
    <property type="entry name" value="DUF6340"/>
    <property type="match status" value="1"/>
</dbReference>
<evidence type="ECO:0008006" key="5">
    <source>
        <dbReference type="Google" id="ProtNLM"/>
    </source>
</evidence>
<evidence type="ECO:0000313" key="1">
    <source>
        <dbReference type="EMBL" id="AHW62211.1"/>
    </source>
</evidence>
<reference evidence="1 3" key="1">
    <citation type="submission" date="2014-03" db="EMBL/GenBank/DDBJ databases">
        <title>Complete genome sequence of a deeply braunched marine Bacteroidia bacterium Draconibacterium orientale type strain FH5T.</title>
        <authorList>
            <person name="Li X."/>
            <person name="Wang X."/>
            <person name="Xie Z."/>
            <person name="Du Z."/>
            <person name="Chen G."/>
        </authorList>
    </citation>
    <scope>NUCLEOTIDE SEQUENCE [LARGE SCALE GENOMIC DNA]</scope>
    <source>
        <strain evidence="1 3">FH5</strain>
    </source>
</reference>
<keyword evidence="3" id="KW-1185">Reference proteome</keyword>
<evidence type="ECO:0000313" key="4">
    <source>
        <dbReference type="Proteomes" id="UP000181981"/>
    </source>
</evidence>
<reference evidence="2 4" key="2">
    <citation type="submission" date="2016-10" db="EMBL/GenBank/DDBJ databases">
        <authorList>
            <person name="de Groot N.N."/>
        </authorList>
    </citation>
    <scope>NUCLEOTIDE SEQUENCE [LARGE SCALE GENOMIC DNA]</scope>
    <source>
        <strain evidence="2 4">DSM 25947</strain>
    </source>
</reference>
<proteinExistence type="predicted"/>
<dbReference type="eggNOG" id="COG0457">
    <property type="taxonomic scope" value="Bacteria"/>
</dbReference>
<dbReference type="Proteomes" id="UP000023772">
    <property type="component" value="Chromosome"/>
</dbReference>
<evidence type="ECO:0000313" key="3">
    <source>
        <dbReference type="Proteomes" id="UP000023772"/>
    </source>
</evidence>
<dbReference type="STRING" id="1168034.FH5T_17570"/>
<dbReference type="InterPro" id="IPR045921">
    <property type="entry name" value="DUF6340"/>
</dbReference>
<organism evidence="2 4">
    <name type="scientific">Draconibacterium orientale</name>
    <dbReference type="NCBI Taxonomy" id="1168034"/>
    <lineage>
        <taxon>Bacteria</taxon>
        <taxon>Pseudomonadati</taxon>
        <taxon>Bacteroidota</taxon>
        <taxon>Bacteroidia</taxon>
        <taxon>Marinilabiliales</taxon>
        <taxon>Prolixibacteraceae</taxon>
        <taxon>Draconibacterium</taxon>
    </lineage>
</organism>
<dbReference type="EMBL" id="FOHT01000001">
    <property type="protein sequence ID" value="SES67618.1"/>
    <property type="molecule type" value="Genomic_DNA"/>
</dbReference>
<dbReference type="PROSITE" id="PS51257">
    <property type="entry name" value="PROKAR_LIPOPROTEIN"/>
    <property type="match status" value="1"/>
</dbReference>
<dbReference type="HOGENOM" id="CLU_697819_0_0_10"/>